<evidence type="ECO:0000256" key="1">
    <source>
        <dbReference type="SAM" id="Coils"/>
    </source>
</evidence>
<protein>
    <submittedName>
        <fullName evidence="2">Uncharacterized protein</fullName>
    </submittedName>
</protein>
<evidence type="ECO:0000313" key="2">
    <source>
        <dbReference type="EMBL" id="CAC5401106.1"/>
    </source>
</evidence>
<dbReference type="OrthoDB" id="10013754at2759"/>
<feature type="coiled-coil region" evidence="1">
    <location>
        <begin position="212"/>
        <end position="260"/>
    </location>
</feature>
<name>A0A6J8CZT6_MYTCO</name>
<dbReference type="Proteomes" id="UP000507470">
    <property type="component" value="Unassembled WGS sequence"/>
</dbReference>
<keyword evidence="3" id="KW-1185">Reference proteome</keyword>
<keyword evidence="1" id="KW-0175">Coiled coil</keyword>
<sequence length="537" mass="61275">MATDSGGGVITQRDNNSDLCDLNMDSASVLQHDQCIIDNGPLNETFGEYSPQNSDFVRVFTDVGTPSQQKVNNVTNNGHEDDEFSYTQPSQESVYAPQQEFIAKLDYDLADLPKETYISKLIEKTNNSDDCLTWYRSTLASRAKSIQGCPTGKLYNRKSTTKSTSTSKYARDCYIIYMFLQGDKPQIDEVFRKDDNKLSVVEHNSEVVSNEIIEMRANIHILLERVSELEKSDQKNEEVIKILQTENNKLRSQYLDLNEQLVTHLRDYERKSTQNDAKFKVLSQSTKTLDDFDLNNFQQDIKTMNSELDRHNKLQSVMQKSLNELKLIVKPSYASITSPVRASGELNVSKPLHSADTKKSQINEHLNVQTTPGKNNGTEVTLKESDHLSSPVDHSKHFMSNPELDQLMETSKVPNKDQLNFKIPVRVQGNTEEIKPLNKDIFVGVTPRKRSARYYLSGIDNKSTRSGILQFLEVKGVNSTFLQLFHGKYNYSRISAKLNVTEESASIIETEAFWPTGVRCRRWLNNHDWQNRCNETP</sequence>
<accession>A0A6J8CZT6</accession>
<dbReference type="AlphaFoldDB" id="A0A6J8CZT6"/>
<proteinExistence type="predicted"/>
<gene>
    <name evidence="2" type="ORF">MCOR_35222</name>
</gene>
<evidence type="ECO:0000313" key="3">
    <source>
        <dbReference type="Proteomes" id="UP000507470"/>
    </source>
</evidence>
<reference evidence="2 3" key="1">
    <citation type="submission" date="2020-06" db="EMBL/GenBank/DDBJ databases">
        <authorList>
            <person name="Li R."/>
            <person name="Bekaert M."/>
        </authorList>
    </citation>
    <scope>NUCLEOTIDE SEQUENCE [LARGE SCALE GENOMIC DNA]</scope>
    <source>
        <strain evidence="3">wild</strain>
    </source>
</reference>
<dbReference type="EMBL" id="CACVKT020006390">
    <property type="protein sequence ID" value="CAC5401106.1"/>
    <property type="molecule type" value="Genomic_DNA"/>
</dbReference>
<organism evidence="2 3">
    <name type="scientific">Mytilus coruscus</name>
    <name type="common">Sea mussel</name>
    <dbReference type="NCBI Taxonomy" id="42192"/>
    <lineage>
        <taxon>Eukaryota</taxon>
        <taxon>Metazoa</taxon>
        <taxon>Spiralia</taxon>
        <taxon>Lophotrochozoa</taxon>
        <taxon>Mollusca</taxon>
        <taxon>Bivalvia</taxon>
        <taxon>Autobranchia</taxon>
        <taxon>Pteriomorphia</taxon>
        <taxon>Mytilida</taxon>
        <taxon>Mytiloidea</taxon>
        <taxon>Mytilidae</taxon>
        <taxon>Mytilinae</taxon>
        <taxon>Mytilus</taxon>
    </lineage>
</organism>